<feature type="compositionally biased region" description="Pro residues" evidence="1">
    <location>
        <begin position="1455"/>
        <end position="1465"/>
    </location>
</feature>
<feature type="compositionally biased region" description="Acidic residues" evidence="1">
    <location>
        <begin position="1083"/>
        <end position="1096"/>
    </location>
</feature>
<feature type="compositionally biased region" description="Basic residues" evidence="1">
    <location>
        <begin position="1393"/>
        <end position="1408"/>
    </location>
</feature>
<gene>
    <name evidence="3" type="ORF">K489DRAFT_369540</name>
</gene>
<evidence type="ECO:0000313" key="3">
    <source>
        <dbReference type="RefSeq" id="XP_033461723.1"/>
    </source>
</evidence>
<feature type="compositionally biased region" description="Basic and acidic residues" evidence="1">
    <location>
        <begin position="1598"/>
        <end position="1610"/>
    </location>
</feature>
<feature type="compositionally biased region" description="Polar residues" evidence="1">
    <location>
        <begin position="556"/>
        <end position="598"/>
    </location>
</feature>
<feature type="compositionally biased region" description="Polar residues" evidence="1">
    <location>
        <begin position="1368"/>
        <end position="1392"/>
    </location>
</feature>
<dbReference type="GeneID" id="54360844"/>
<feature type="region of interest" description="Disordered" evidence="1">
    <location>
        <begin position="1172"/>
        <end position="1651"/>
    </location>
</feature>
<protein>
    <submittedName>
        <fullName evidence="3">Uncharacterized protein</fullName>
    </submittedName>
</protein>
<evidence type="ECO:0000313" key="2">
    <source>
        <dbReference type="Proteomes" id="UP000504637"/>
    </source>
</evidence>
<feature type="compositionally biased region" description="Acidic residues" evidence="1">
    <location>
        <begin position="1043"/>
        <end position="1061"/>
    </location>
</feature>
<feature type="compositionally biased region" description="Acidic residues" evidence="1">
    <location>
        <begin position="1204"/>
        <end position="1221"/>
    </location>
</feature>
<feature type="compositionally biased region" description="Acidic residues" evidence="1">
    <location>
        <begin position="944"/>
        <end position="975"/>
    </location>
</feature>
<dbReference type="Proteomes" id="UP000504637">
    <property type="component" value="Unplaced"/>
</dbReference>
<feature type="region of interest" description="Disordered" evidence="1">
    <location>
        <begin position="498"/>
        <end position="773"/>
    </location>
</feature>
<feature type="compositionally biased region" description="Acidic residues" evidence="1">
    <location>
        <begin position="1018"/>
        <end position="1034"/>
    </location>
</feature>
<feature type="compositionally biased region" description="Polar residues" evidence="1">
    <location>
        <begin position="648"/>
        <end position="659"/>
    </location>
</feature>
<feature type="compositionally biased region" description="Low complexity" evidence="1">
    <location>
        <begin position="498"/>
        <end position="510"/>
    </location>
</feature>
<proteinExistence type="predicted"/>
<feature type="region of interest" description="Disordered" evidence="1">
    <location>
        <begin position="288"/>
        <end position="307"/>
    </location>
</feature>
<reference evidence="3" key="3">
    <citation type="submission" date="2025-08" db="UniProtKB">
        <authorList>
            <consortium name="RefSeq"/>
        </authorList>
    </citation>
    <scope>IDENTIFICATION</scope>
    <source>
        <strain evidence="3">CBS 342.82</strain>
    </source>
</reference>
<feature type="compositionally biased region" description="Low complexity" evidence="1">
    <location>
        <begin position="751"/>
        <end position="762"/>
    </location>
</feature>
<feature type="region of interest" description="Disordered" evidence="1">
    <location>
        <begin position="934"/>
        <end position="1158"/>
    </location>
</feature>
<feature type="compositionally biased region" description="Low complexity" evidence="1">
    <location>
        <begin position="171"/>
        <end position="182"/>
    </location>
</feature>
<name>A0A6J3MCX0_9PEZI</name>
<feature type="compositionally biased region" description="Polar residues" evidence="1">
    <location>
        <begin position="1435"/>
        <end position="1447"/>
    </location>
</feature>
<feature type="region of interest" description="Disordered" evidence="1">
    <location>
        <begin position="362"/>
        <end position="465"/>
    </location>
</feature>
<feature type="compositionally biased region" description="Polar residues" evidence="1">
    <location>
        <begin position="260"/>
        <end position="279"/>
    </location>
</feature>
<sequence length="1651" mass="180949">MKFTVHVLWPSAAPTSSAAPENYESNATAITLAVPVELDRSCAVLRNKILRRFATQPQLQRLRLSDLADKDGALIDLEDTLAELFPEATTSPSDNIVRATTLWVEPTSRKRQTREEECARDVSLGPSQPASHRKRQRRSSLENGRNGTARQIDRTQSHPVAEVIEDSQPVSRGRASAASAQSPYHTPSQVTPAPGRPASSNPAPTSAQRLTNSQVADSQRRRSPSALFVHSDDDDDESSGMVNLDDEILRGSDEEDAPRTQRTTQDSGEASSQWRNVLSSGKKRGQGSFYAQMFGKRAKSSSRDAKWSREEDRILIHGTQKEWSTRRILGALDKLENAPLRSENGLRSRRKWLKDTDLWDEMQNEGSSQRPREKHPSAMPDSSQVPVSSPLLRFTSTMKSNERVDPQQATPTPNATSTGASSGNNKKGANTTDSRNGANTIVEPSLIEENSRRTSGLLKKQRSDGNQTQLNFARNKGKAAVLNPDWTGGTRMFSVARTTSTTSASTSAASKVGVEKPNGVVPDSDDNDVYLDNMPAAQFEQDDNEVADAPPIASTPEESSVNPTTDSNVMQLDPSQHTRVTASPSRPDSIESPKSSVDATMADVPMRNDEFDAHHIVSDTPIARDPTSVSSSARQSESDEAPGPSRSVHLQNTPSLQNSSREEARSSTGKLPRFGRHTVQSSLKRKQPRLYGSSVRRPDPYDLISQSSEDESTPIPPRRSRESPAATRVASEEATQSPQPDHTESFDDPAAHASSPAPLRPSKSALPTSSDSQATAIPANADIQCPPQPRPPKWTLQIPPSALESWHEAKLQATRPRETRPAYEIFLESQFSRALLDASIHNNPIETARLTKLHKRFTRAVRDVKGQRQPTRTLRYPQFYPHLDVTKLARQADQEDADEEVGEGKFDDDATTVDWERDDRMVWLDGWEAEVGKGLPRGYKRLDPEDDEDEEEEDDDDEDEDEEDDDDVDEVEVNLETEGPRIVEVVEDAENSARSSKVGDKQRTSPFLRRGTHGFTQDGEEFEGNEGDVSEDDSERAFKQEENDLAQDDEMATIDSEEEQRDDPRQTNRAAAQDPIIISSGDESSDFYSEDEDLLLEDQMMAPNHPLPERTPPTVPPPLRNDKNYSQAMSQSPSTSNLPAENPAEGTVGRNRPNDVIPVNGTLVHHEAVSDDVDMEEAETPIPAVKSAATSSAQRRGGDHEVIEGDGADVVEDENMADEDTFITAPDDGEEVHSRPDDENALGGAATTRQHASADNLEHNREPVVNGVAADGNIPTEDIRNEIGKSTSKATKSARGDLKDVPPVMQPPKPQNASNPTKRQKRRKKKQIEKAGLDNGSPPRKASVQESEAMTATPFRTPKLSDRASIHQHATQASNTHSGRRLSSSTNASASTGKKRRVQRKHERRILRKQLQESDGLPSHLPRTQNSGRPHDQRSATNAPTPSTLQASSSFMRSSPPPHPRPSPTVLPDLPDPHQRQTLVSTPPTPKPTPKSVTKSHLEKSANGIPQDDQNRELSPSLPTIPRSGRPSNPASTRKSHNTQLNAKQSAKPNTTAHPFPPKPVLTNPNPPPKTPSGSGYPLGRIAAQIRSATAQIAAPPPRRERTPTPEITRRFLLSGARKSAKRKGKGKEEDSSDSSESSESESSESGSSSD</sequence>
<feature type="compositionally biased region" description="Pro residues" evidence="1">
    <location>
        <begin position="1105"/>
        <end position="1119"/>
    </location>
</feature>
<accession>A0A6J3MCX0</accession>
<reference evidence="3" key="2">
    <citation type="submission" date="2020-04" db="EMBL/GenBank/DDBJ databases">
        <authorList>
            <consortium name="NCBI Genome Project"/>
        </authorList>
    </citation>
    <scope>NUCLEOTIDE SEQUENCE</scope>
    <source>
        <strain evidence="3">CBS 342.82</strain>
    </source>
</reference>
<feature type="compositionally biased region" description="Polar residues" evidence="1">
    <location>
        <begin position="407"/>
        <end position="439"/>
    </location>
</feature>
<feature type="compositionally biased region" description="Pro residues" evidence="1">
    <location>
        <begin position="1555"/>
        <end position="1571"/>
    </location>
</feature>
<organism evidence="3">
    <name type="scientific">Dissoconium aciculare CBS 342.82</name>
    <dbReference type="NCBI Taxonomy" id="1314786"/>
    <lineage>
        <taxon>Eukaryota</taxon>
        <taxon>Fungi</taxon>
        <taxon>Dikarya</taxon>
        <taxon>Ascomycota</taxon>
        <taxon>Pezizomycotina</taxon>
        <taxon>Dothideomycetes</taxon>
        <taxon>Dothideomycetidae</taxon>
        <taxon>Mycosphaerellales</taxon>
        <taxon>Dissoconiaceae</taxon>
        <taxon>Dissoconium</taxon>
    </lineage>
</organism>
<feature type="compositionally biased region" description="Basic residues" evidence="1">
    <location>
        <begin position="1318"/>
        <end position="1327"/>
    </location>
</feature>
<feature type="compositionally biased region" description="Basic and acidic residues" evidence="1">
    <location>
        <begin position="606"/>
        <end position="617"/>
    </location>
</feature>
<feature type="compositionally biased region" description="Polar residues" evidence="1">
    <location>
        <begin position="1526"/>
        <end position="1553"/>
    </location>
</feature>
<feature type="compositionally biased region" description="Polar residues" evidence="1">
    <location>
        <begin position="1124"/>
        <end position="1139"/>
    </location>
</feature>
<feature type="compositionally biased region" description="Acidic residues" evidence="1">
    <location>
        <begin position="1631"/>
        <end position="1643"/>
    </location>
</feature>
<keyword evidence="2" id="KW-1185">Reference proteome</keyword>
<feature type="compositionally biased region" description="Polar residues" evidence="1">
    <location>
        <begin position="198"/>
        <end position="217"/>
    </location>
</feature>
<feature type="region of interest" description="Disordered" evidence="1">
    <location>
        <begin position="107"/>
        <end position="283"/>
    </location>
</feature>
<dbReference type="RefSeq" id="XP_033461723.1">
    <property type="nucleotide sequence ID" value="XM_033603044.1"/>
</dbReference>
<evidence type="ECO:0000256" key="1">
    <source>
        <dbReference type="SAM" id="MobiDB-lite"/>
    </source>
</evidence>
<reference evidence="3" key="1">
    <citation type="submission" date="2020-01" db="EMBL/GenBank/DDBJ databases">
        <authorList>
            <consortium name="DOE Joint Genome Institute"/>
            <person name="Haridas S."/>
            <person name="Albert R."/>
            <person name="Binder M."/>
            <person name="Bloem J."/>
            <person name="Labutti K."/>
            <person name="Salamov A."/>
            <person name="Andreopoulos B."/>
            <person name="Baker S.E."/>
            <person name="Barry K."/>
            <person name="Bills G."/>
            <person name="Bluhm B.H."/>
            <person name="Cannon C."/>
            <person name="Castanera R."/>
            <person name="Culley D.E."/>
            <person name="Daum C."/>
            <person name="Ezra D."/>
            <person name="Gonzalez J.B."/>
            <person name="Henrissat B."/>
            <person name="Kuo A."/>
            <person name="Liang C."/>
            <person name="Lipzen A."/>
            <person name="Lutzoni F."/>
            <person name="Magnuson J."/>
            <person name="Mondo S."/>
            <person name="Nolan M."/>
            <person name="Ohm R."/>
            <person name="Pangilinan J."/>
            <person name="Park H.-J."/>
            <person name="Ramirez L."/>
            <person name="Alfaro M."/>
            <person name="Sun H."/>
            <person name="Tritt A."/>
            <person name="Yoshinaga Y."/>
            <person name="Zwiers L.-H."/>
            <person name="Turgeon B.G."/>
            <person name="Goodwin S.B."/>
            <person name="Spatafora J.W."/>
            <person name="Crous P.W."/>
            <person name="Grigoriev I.V."/>
        </authorList>
    </citation>
    <scope>NUCLEOTIDE SEQUENCE</scope>
    <source>
        <strain evidence="3">CBS 342.82</strain>
    </source>
</reference>